<name>A0A2N5UHZ2_9BASI</name>
<dbReference type="Proteomes" id="UP000235388">
    <property type="component" value="Unassembled WGS sequence"/>
</dbReference>
<dbReference type="EMBL" id="PGCJ01000223">
    <property type="protein sequence ID" value="PLW37360.1"/>
    <property type="molecule type" value="Genomic_DNA"/>
</dbReference>
<accession>A0A2N5UHZ2</accession>
<keyword evidence="3" id="KW-1185">Reference proteome</keyword>
<reference evidence="2 3" key="1">
    <citation type="submission" date="2017-11" db="EMBL/GenBank/DDBJ databases">
        <title>De novo assembly and phasing of dikaryotic genomes from two isolates of Puccinia coronata f. sp. avenae, the causal agent of oat crown rust.</title>
        <authorList>
            <person name="Miller M.E."/>
            <person name="Zhang Y."/>
            <person name="Omidvar V."/>
            <person name="Sperschneider J."/>
            <person name="Schwessinger B."/>
            <person name="Raley C."/>
            <person name="Palmer J.M."/>
            <person name="Garnica D."/>
            <person name="Upadhyaya N."/>
            <person name="Rathjen J."/>
            <person name="Taylor J.M."/>
            <person name="Park R.F."/>
            <person name="Dodds P.N."/>
            <person name="Hirsch C.D."/>
            <person name="Kianian S.F."/>
            <person name="Figueroa M."/>
        </authorList>
    </citation>
    <scope>NUCLEOTIDE SEQUENCE [LARGE SCALE GENOMIC DNA]</scope>
    <source>
        <strain evidence="2">12NC29</strain>
    </source>
</reference>
<evidence type="ECO:0000256" key="1">
    <source>
        <dbReference type="SAM" id="MobiDB-lite"/>
    </source>
</evidence>
<evidence type="ECO:0000313" key="3">
    <source>
        <dbReference type="Proteomes" id="UP000235388"/>
    </source>
</evidence>
<dbReference type="AlphaFoldDB" id="A0A2N5UHZ2"/>
<proteinExistence type="predicted"/>
<gene>
    <name evidence="2" type="ORF">PCANC_19654</name>
</gene>
<sequence length="78" mass="8657">MSSQTATAQARSSQQDLAASQPTTTPAAATTKSDKDYIKCPLFTGNNFPIWKSKVSMFMRIKKAAQMLKGVFKYKETF</sequence>
<feature type="region of interest" description="Disordered" evidence="1">
    <location>
        <begin position="1"/>
        <end position="31"/>
    </location>
</feature>
<comment type="caution">
    <text evidence="2">The sequence shown here is derived from an EMBL/GenBank/DDBJ whole genome shotgun (WGS) entry which is preliminary data.</text>
</comment>
<evidence type="ECO:0000313" key="2">
    <source>
        <dbReference type="EMBL" id="PLW37360.1"/>
    </source>
</evidence>
<protein>
    <submittedName>
        <fullName evidence="2">Uncharacterized protein</fullName>
    </submittedName>
</protein>
<organism evidence="2 3">
    <name type="scientific">Puccinia coronata f. sp. avenae</name>
    <dbReference type="NCBI Taxonomy" id="200324"/>
    <lineage>
        <taxon>Eukaryota</taxon>
        <taxon>Fungi</taxon>
        <taxon>Dikarya</taxon>
        <taxon>Basidiomycota</taxon>
        <taxon>Pucciniomycotina</taxon>
        <taxon>Pucciniomycetes</taxon>
        <taxon>Pucciniales</taxon>
        <taxon>Pucciniaceae</taxon>
        <taxon>Puccinia</taxon>
    </lineage>
</organism>